<evidence type="ECO:0000313" key="2">
    <source>
        <dbReference type="Proteomes" id="UP000028607"/>
    </source>
</evidence>
<dbReference type="Proteomes" id="UP000028607">
    <property type="component" value="Unassembled WGS sequence"/>
</dbReference>
<dbReference type="InterPro" id="IPR038058">
    <property type="entry name" value="PhnH-like_sp"/>
</dbReference>
<reference evidence="1 2" key="2">
    <citation type="journal article" date="2015" name="Antonie Van Leeuwenhoek">
        <title>Thioclava indica sp. nov., isolated from surface seawater of the Indian Ocean.</title>
        <authorList>
            <person name="Liu Y."/>
            <person name="Lai Q."/>
            <person name="Du J."/>
            <person name="Xu H."/>
            <person name="Jiang L."/>
            <person name="Shao Z."/>
        </authorList>
    </citation>
    <scope>NUCLEOTIDE SEQUENCE [LARGE SCALE GENOMIC DNA]</scope>
    <source>
        <strain evidence="1 2">13D2W-2</strain>
    </source>
</reference>
<dbReference type="OrthoDB" id="9814509at2"/>
<name>A0A085TU31_9RHOB</name>
<dbReference type="GO" id="GO:0019634">
    <property type="term" value="P:organic phosphonate metabolic process"/>
    <property type="evidence" value="ECO:0007669"/>
    <property type="project" value="InterPro"/>
</dbReference>
<dbReference type="SUPFAM" id="SSF159709">
    <property type="entry name" value="PhnH-like"/>
    <property type="match status" value="1"/>
</dbReference>
<proteinExistence type="predicted"/>
<dbReference type="eggNOG" id="COG3625">
    <property type="taxonomic scope" value="Bacteria"/>
</dbReference>
<dbReference type="AlphaFoldDB" id="A0A085TU31"/>
<sequence length="187" mass="19788">MSDLSGGFAHAPEQAARAFRACLETLARPGQVQRLEGAAPPAPLSPAAGAVLLTLVDQAVRLHLAPSHDRPEIRDWIAFHCGAPLVAAEEADFALGSWEALQPVGRFAIGTPAYPDRAATLIVEMETLAPPNARLTGPGIARDAEARLPEIAAFADNRARFPLGFDCFFTSGDRVSGLPRSTKVEAL</sequence>
<dbReference type="RefSeq" id="WP_038147767.1">
    <property type="nucleotide sequence ID" value="NZ_AQRC01000012.1"/>
</dbReference>
<reference evidence="2" key="1">
    <citation type="submission" date="2013-04" db="EMBL/GenBank/DDBJ databases">
        <title>Thioclava sp. 13D2W-2 Genome Sequencing.</title>
        <authorList>
            <person name="Lai Q."/>
            <person name="Li G."/>
            <person name="Shao Z."/>
        </authorList>
    </citation>
    <scope>NUCLEOTIDE SEQUENCE [LARGE SCALE GENOMIC DNA]</scope>
    <source>
        <strain evidence="2">13D2W-2</strain>
    </source>
</reference>
<comment type="caution">
    <text evidence="1">The sequence shown here is derived from an EMBL/GenBank/DDBJ whole genome shotgun (WGS) entry which is preliminary data.</text>
</comment>
<dbReference type="PIRSF" id="PIRSF020680">
    <property type="entry name" value="PhnH"/>
    <property type="match status" value="1"/>
</dbReference>
<dbReference type="NCBIfam" id="TIGR03292">
    <property type="entry name" value="PhnH_redo"/>
    <property type="match status" value="1"/>
</dbReference>
<organism evidence="1 2">
    <name type="scientific">Thioclava atlantica</name>
    <dbReference type="NCBI Taxonomy" id="1317124"/>
    <lineage>
        <taxon>Bacteria</taxon>
        <taxon>Pseudomonadati</taxon>
        <taxon>Pseudomonadota</taxon>
        <taxon>Alphaproteobacteria</taxon>
        <taxon>Rhodobacterales</taxon>
        <taxon>Paracoccaceae</taxon>
        <taxon>Thioclava</taxon>
    </lineage>
</organism>
<keyword evidence="1" id="KW-0456">Lyase</keyword>
<gene>
    <name evidence="1" type="primary">phnH</name>
    <name evidence="1" type="ORF">DW2_14545</name>
</gene>
<dbReference type="GO" id="GO:0016829">
    <property type="term" value="F:lyase activity"/>
    <property type="evidence" value="ECO:0007669"/>
    <property type="project" value="UniProtKB-KW"/>
</dbReference>
<dbReference type="STRING" id="1317124.DW2_14545"/>
<dbReference type="EMBL" id="AQRC01000012">
    <property type="protein sequence ID" value="KFE34228.1"/>
    <property type="molecule type" value="Genomic_DNA"/>
</dbReference>
<protein>
    <submittedName>
        <fullName evidence="1">Carbon-phosphorus lyase complex subunit</fullName>
    </submittedName>
</protein>
<keyword evidence="2" id="KW-1185">Reference proteome</keyword>
<dbReference type="InterPro" id="IPR008772">
    <property type="entry name" value="Phosphonate_metab_PhnH"/>
</dbReference>
<dbReference type="Gene3D" id="3.40.50.11310">
    <property type="entry name" value="Bacterial phosphonate metabolism protein PhnH"/>
    <property type="match status" value="1"/>
</dbReference>
<dbReference type="Pfam" id="PF05845">
    <property type="entry name" value="PhnH"/>
    <property type="match status" value="1"/>
</dbReference>
<dbReference type="PATRIC" id="fig|1317124.6.peg.2926"/>
<evidence type="ECO:0000313" key="1">
    <source>
        <dbReference type="EMBL" id="KFE34228.1"/>
    </source>
</evidence>
<accession>A0A085TU31</accession>